<evidence type="ECO:0000313" key="3">
    <source>
        <dbReference type="Proteomes" id="UP000295388"/>
    </source>
</evidence>
<keyword evidence="3" id="KW-1185">Reference proteome</keyword>
<proteinExistence type="predicted"/>
<dbReference type="SUPFAM" id="SSF54427">
    <property type="entry name" value="NTF2-like"/>
    <property type="match status" value="1"/>
</dbReference>
<dbReference type="Proteomes" id="UP000295388">
    <property type="component" value="Unassembled WGS sequence"/>
</dbReference>
<gene>
    <name evidence="2" type="ORF">EV643_103249</name>
</gene>
<evidence type="ECO:0000313" key="2">
    <source>
        <dbReference type="EMBL" id="TDO51510.1"/>
    </source>
</evidence>
<comment type="caution">
    <text evidence="2">The sequence shown here is derived from an EMBL/GenBank/DDBJ whole genome shotgun (WGS) entry which is preliminary data.</text>
</comment>
<name>A0A4R6KN52_9ACTN</name>
<dbReference type="GO" id="GO:0016853">
    <property type="term" value="F:isomerase activity"/>
    <property type="evidence" value="ECO:0007669"/>
    <property type="project" value="UniProtKB-KW"/>
</dbReference>
<evidence type="ECO:0000259" key="1">
    <source>
        <dbReference type="Pfam" id="PF12680"/>
    </source>
</evidence>
<dbReference type="AlphaFoldDB" id="A0A4R6KN52"/>
<dbReference type="CDD" id="cd00531">
    <property type="entry name" value="NTF2_like"/>
    <property type="match status" value="1"/>
</dbReference>
<dbReference type="EMBL" id="SNWQ01000003">
    <property type="protein sequence ID" value="TDO51510.1"/>
    <property type="molecule type" value="Genomic_DNA"/>
</dbReference>
<keyword evidence="2" id="KW-0413">Isomerase</keyword>
<feature type="domain" description="SnoaL-like" evidence="1">
    <location>
        <begin position="13"/>
        <end position="113"/>
    </location>
</feature>
<sequence>MPRADQATIDLLTDYFDAMEAKDFDRLGSFYADDVSLTFANAPTINGRDAMLDRMTTLLGKVTSLAHPLINVWQEDDGVVIFEVTSIWRFHDDTVIKINACSIFTLVDGKFTDQRIYVDNAPVDPFLN</sequence>
<protein>
    <submittedName>
        <fullName evidence="2">Ketosteroid isomerase-like protein</fullName>
    </submittedName>
</protein>
<reference evidence="2 3" key="1">
    <citation type="submission" date="2019-03" db="EMBL/GenBank/DDBJ databases">
        <title>Genomic Encyclopedia of Type Strains, Phase III (KMG-III): the genomes of soil and plant-associated and newly described type strains.</title>
        <authorList>
            <person name="Whitman W."/>
        </authorList>
    </citation>
    <scope>NUCLEOTIDE SEQUENCE [LARGE SCALE GENOMIC DNA]</scope>
    <source>
        <strain evidence="2 3">VKM Ac-2527</strain>
    </source>
</reference>
<dbReference type="OrthoDB" id="4950776at2"/>
<dbReference type="RefSeq" id="WP_133799448.1">
    <property type="nucleotide sequence ID" value="NZ_SNWQ01000003.1"/>
</dbReference>
<dbReference type="InterPro" id="IPR032710">
    <property type="entry name" value="NTF2-like_dom_sf"/>
</dbReference>
<accession>A0A4R6KN52</accession>
<dbReference type="Gene3D" id="3.10.450.50">
    <property type="match status" value="1"/>
</dbReference>
<organism evidence="2 3">
    <name type="scientific">Kribbella caucasensis</name>
    <dbReference type="NCBI Taxonomy" id="2512215"/>
    <lineage>
        <taxon>Bacteria</taxon>
        <taxon>Bacillati</taxon>
        <taxon>Actinomycetota</taxon>
        <taxon>Actinomycetes</taxon>
        <taxon>Propionibacteriales</taxon>
        <taxon>Kribbellaceae</taxon>
        <taxon>Kribbella</taxon>
    </lineage>
</organism>
<dbReference type="Pfam" id="PF12680">
    <property type="entry name" value="SnoaL_2"/>
    <property type="match status" value="1"/>
</dbReference>
<dbReference type="InterPro" id="IPR037401">
    <property type="entry name" value="SnoaL-like"/>
</dbReference>